<feature type="compositionally biased region" description="Polar residues" evidence="1">
    <location>
        <begin position="87"/>
        <end position="96"/>
    </location>
</feature>
<dbReference type="Proteomes" id="UP001066276">
    <property type="component" value="Chromosome 6"/>
</dbReference>
<dbReference type="AlphaFoldDB" id="A0AAV7R5S7"/>
<accession>A0AAV7R5S7</accession>
<comment type="caution">
    <text evidence="2">The sequence shown here is derived from an EMBL/GenBank/DDBJ whole genome shotgun (WGS) entry which is preliminary data.</text>
</comment>
<evidence type="ECO:0000256" key="1">
    <source>
        <dbReference type="SAM" id="MobiDB-lite"/>
    </source>
</evidence>
<name>A0AAV7R5S7_PLEWA</name>
<evidence type="ECO:0000313" key="3">
    <source>
        <dbReference type="Proteomes" id="UP001066276"/>
    </source>
</evidence>
<gene>
    <name evidence="2" type="ORF">NDU88_012385</name>
</gene>
<dbReference type="EMBL" id="JANPWB010000010">
    <property type="protein sequence ID" value="KAJ1146103.1"/>
    <property type="molecule type" value="Genomic_DNA"/>
</dbReference>
<organism evidence="2 3">
    <name type="scientific">Pleurodeles waltl</name>
    <name type="common">Iberian ribbed newt</name>
    <dbReference type="NCBI Taxonomy" id="8319"/>
    <lineage>
        <taxon>Eukaryota</taxon>
        <taxon>Metazoa</taxon>
        <taxon>Chordata</taxon>
        <taxon>Craniata</taxon>
        <taxon>Vertebrata</taxon>
        <taxon>Euteleostomi</taxon>
        <taxon>Amphibia</taxon>
        <taxon>Batrachia</taxon>
        <taxon>Caudata</taxon>
        <taxon>Salamandroidea</taxon>
        <taxon>Salamandridae</taxon>
        <taxon>Pleurodelinae</taxon>
        <taxon>Pleurodeles</taxon>
    </lineage>
</organism>
<protein>
    <submittedName>
        <fullName evidence="2">Uncharacterized protein</fullName>
    </submittedName>
</protein>
<evidence type="ECO:0000313" key="2">
    <source>
        <dbReference type="EMBL" id="KAJ1146103.1"/>
    </source>
</evidence>
<sequence>MEHVTDPQDMGNMVHTTQPQDMGSVVHTTQPQDMDGSGTHLPSAVHGKHWYTPPNCGTQEAWCTPPQDMRSIGTHHPAFGHGKHGTHTQPQDMGSIGTHSQPWDMGSMVHTTHTQDIGSMVHATQPQDNGSMEHTTQPRDFLVHGGANSQTPIWWVHFIRQINRLHSFEGSMFVPADRGTLSNQKAAIVSASATRQ</sequence>
<proteinExistence type="predicted"/>
<keyword evidence="3" id="KW-1185">Reference proteome</keyword>
<reference evidence="2" key="1">
    <citation type="journal article" date="2022" name="bioRxiv">
        <title>Sequencing and chromosome-scale assembly of the giantPleurodeles waltlgenome.</title>
        <authorList>
            <person name="Brown T."/>
            <person name="Elewa A."/>
            <person name="Iarovenko S."/>
            <person name="Subramanian E."/>
            <person name="Araus A.J."/>
            <person name="Petzold A."/>
            <person name="Susuki M."/>
            <person name="Suzuki K.-i.T."/>
            <person name="Hayashi T."/>
            <person name="Toyoda A."/>
            <person name="Oliveira C."/>
            <person name="Osipova E."/>
            <person name="Leigh N.D."/>
            <person name="Simon A."/>
            <person name="Yun M.H."/>
        </authorList>
    </citation>
    <scope>NUCLEOTIDE SEQUENCE</scope>
    <source>
        <strain evidence="2">20211129_DDA</strain>
        <tissue evidence="2">Liver</tissue>
    </source>
</reference>
<feature type="region of interest" description="Disordered" evidence="1">
    <location>
        <begin position="73"/>
        <end position="96"/>
    </location>
</feature>